<dbReference type="InterPro" id="IPR034598">
    <property type="entry name" value="GlucD-like"/>
</dbReference>
<keyword evidence="14" id="KW-1185">Reference proteome</keyword>
<dbReference type="InterPro" id="IPR029017">
    <property type="entry name" value="Enolase-like_N"/>
</dbReference>
<dbReference type="GO" id="GO:0046872">
    <property type="term" value="F:metal ion binding"/>
    <property type="evidence" value="ECO:0007669"/>
    <property type="project" value="UniProtKB-KW"/>
</dbReference>
<feature type="binding site" evidence="11">
    <location>
        <position position="234"/>
    </location>
    <ligand>
        <name>Mg(2+)</name>
        <dbReference type="ChEBI" id="CHEBI:18420"/>
    </ligand>
</feature>
<dbReference type="EMBL" id="CP016076">
    <property type="protein sequence ID" value="APU13186.1"/>
    <property type="molecule type" value="Genomic_DNA"/>
</dbReference>
<dbReference type="SMART" id="SM00922">
    <property type="entry name" value="MR_MLE"/>
    <property type="match status" value="1"/>
</dbReference>
<comment type="pathway">
    <text evidence="3">Carbohydrate acid metabolism; D-glucarate degradation; 2,5-dioxopentanoate from D-glucarate: step 1/2.</text>
</comment>
<dbReference type="AlphaFoldDB" id="A0AAC9L943"/>
<dbReference type="InterPro" id="IPR036849">
    <property type="entry name" value="Enolase-like_C_sf"/>
</dbReference>
<feature type="domain" description="Mandelate racemase/muconate lactonizing enzyme C-terminal" evidence="12">
    <location>
        <begin position="184"/>
        <end position="284"/>
    </location>
</feature>
<feature type="binding site" evidence="10">
    <location>
        <position position="367"/>
    </location>
    <ligand>
        <name>substrate</name>
    </ligand>
</feature>
<dbReference type="Pfam" id="PF13378">
    <property type="entry name" value="MR_MLE_C"/>
    <property type="match status" value="1"/>
</dbReference>
<dbReference type="SFLD" id="SFLDG00055">
    <property type="entry name" value="glucarate_dehydratase"/>
    <property type="match status" value="1"/>
</dbReference>
<evidence type="ECO:0000256" key="7">
    <source>
        <dbReference type="ARBA" id="ARBA00022842"/>
    </source>
</evidence>
<name>A0AAC9L943_9PSEU</name>
<dbReference type="GO" id="GO:0008872">
    <property type="term" value="F:glucarate dehydratase activity"/>
    <property type="evidence" value="ECO:0007669"/>
    <property type="project" value="UniProtKB-EC"/>
</dbReference>
<dbReference type="Gene3D" id="3.20.20.120">
    <property type="entry name" value="Enolase-like C-terminal domain"/>
    <property type="match status" value="1"/>
</dbReference>
<feature type="binding site" evidence="10">
    <location>
        <begin position="234"/>
        <end position="236"/>
    </location>
    <ligand>
        <name>substrate</name>
    </ligand>
</feature>
<dbReference type="SUPFAM" id="SSF54826">
    <property type="entry name" value="Enolase N-terminal domain-like"/>
    <property type="match status" value="1"/>
</dbReference>
<evidence type="ECO:0000256" key="8">
    <source>
        <dbReference type="ARBA" id="ARBA00023239"/>
    </source>
</evidence>
<dbReference type="InterPro" id="IPR013342">
    <property type="entry name" value="Mandelate_racemase_C"/>
</dbReference>
<evidence type="ECO:0000256" key="11">
    <source>
        <dbReference type="PIRSR" id="PIRSR634598-3"/>
    </source>
</evidence>
<evidence type="ECO:0000256" key="3">
    <source>
        <dbReference type="ARBA" id="ARBA00005183"/>
    </source>
</evidence>
<dbReference type="PANTHER" id="PTHR48080:SF4">
    <property type="entry name" value="GLUCARATE DEHYDRATASE"/>
    <property type="match status" value="1"/>
</dbReference>
<dbReference type="Pfam" id="PF02746">
    <property type="entry name" value="MR_MLE_N"/>
    <property type="match status" value="1"/>
</dbReference>
<evidence type="ECO:0000256" key="1">
    <source>
        <dbReference type="ARBA" id="ARBA00001426"/>
    </source>
</evidence>
<feature type="binding site" evidence="11">
    <location>
        <position position="288"/>
    </location>
    <ligand>
        <name>Mg(2+)</name>
        <dbReference type="ChEBI" id="CHEBI:18420"/>
    </ligand>
</feature>
<feature type="binding site" evidence="10">
    <location>
        <position position="30"/>
    </location>
    <ligand>
        <name>substrate</name>
    </ligand>
</feature>
<feature type="binding site" evidence="10">
    <location>
        <position position="288"/>
    </location>
    <ligand>
        <name>substrate</name>
    </ligand>
</feature>
<feature type="binding site" evidence="11">
    <location>
        <position position="265"/>
    </location>
    <ligand>
        <name>Mg(2+)</name>
        <dbReference type="ChEBI" id="CHEBI:18420"/>
    </ligand>
</feature>
<dbReference type="PANTHER" id="PTHR48080">
    <property type="entry name" value="D-GALACTONATE DEHYDRATASE-RELATED"/>
    <property type="match status" value="1"/>
</dbReference>
<feature type="binding site" evidence="10">
    <location>
        <begin position="338"/>
        <end position="340"/>
    </location>
    <ligand>
        <name>substrate</name>
    </ligand>
</feature>
<dbReference type="RefSeq" id="WP_075739340.1">
    <property type="nucleotide sequence ID" value="NZ_CP016076.1"/>
</dbReference>
<dbReference type="InterPro" id="IPR013341">
    <property type="entry name" value="Mandelate_racemase_N_dom"/>
</dbReference>
<dbReference type="InterPro" id="IPR029065">
    <property type="entry name" value="Enolase_C-like"/>
</dbReference>
<comment type="catalytic activity">
    <reaction evidence="1">
        <text>D-glucarate = 5-dehydro-4-deoxy-D-glucarate + H2O</text>
        <dbReference type="Rhea" id="RHEA:14573"/>
        <dbReference type="ChEBI" id="CHEBI:15377"/>
        <dbReference type="ChEBI" id="CHEBI:30612"/>
        <dbReference type="ChEBI" id="CHEBI:42819"/>
        <dbReference type="EC" id="4.2.1.40"/>
    </reaction>
</comment>
<feature type="active site" description="Proton acceptor" evidence="9">
    <location>
        <position position="338"/>
    </location>
</feature>
<reference evidence="14" key="1">
    <citation type="submission" date="2016-06" db="EMBL/GenBank/DDBJ databases">
        <title>Complete genome sequence of Actinoalloteichus fjordicus DSM 46855 (=ADI127-17), type strain of the new species Actinoalloteichus fjordicus.</title>
        <authorList>
            <person name="Ruckert C."/>
            <person name="Nouioui I."/>
            <person name="Willmese J."/>
            <person name="van Wezel G."/>
            <person name="Klenk H.-P."/>
            <person name="Kalinowski J."/>
            <person name="Zotchev S.B."/>
        </authorList>
    </citation>
    <scope>NUCLEOTIDE SEQUENCE [LARGE SCALE GENOMIC DNA]</scope>
    <source>
        <strain evidence="14">ADI127-7</strain>
    </source>
</reference>
<dbReference type="Gene3D" id="3.30.390.10">
    <property type="entry name" value="Enolase-like, N-terminal domain"/>
    <property type="match status" value="1"/>
</dbReference>
<gene>
    <name evidence="13" type="ORF">UA74_05550</name>
</gene>
<feature type="binding site" evidence="10">
    <location>
        <position position="148"/>
    </location>
    <ligand>
        <name>substrate</name>
    </ligand>
</feature>
<keyword evidence="8 13" id="KW-0456">Lyase</keyword>
<dbReference type="InterPro" id="IPR034593">
    <property type="entry name" value="DgoD-like"/>
</dbReference>
<dbReference type="SFLD" id="SFLDS00001">
    <property type="entry name" value="Enolase"/>
    <property type="match status" value="1"/>
</dbReference>
<evidence type="ECO:0000256" key="2">
    <source>
        <dbReference type="ARBA" id="ARBA00001946"/>
    </source>
</evidence>
<dbReference type="KEGG" id="acad:UA74_05550"/>
<proteinExistence type="inferred from homology"/>
<protein>
    <recommendedName>
        <fullName evidence="5">glucarate dehydratase</fullName>
        <ecNumber evidence="5">4.2.1.40</ecNumber>
    </recommendedName>
</protein>
<evidence type="ECO:0000256" key="6">
    <source>
        <dbReference type="ARBA" id="ARBA00022723"/>
    </source>
</evidence>
<dbReference type="CDD" id="cd03323">
    <property type="entry name" value="D-glucarate_dehydratase"/>
    <property type="match status" value="1"/>
</dbReference>
<evidence type="ECO:0000256" key="9">
    <source>
        <dbReference type="PIRSR" id="PIRSR634598-1"/>
    </source>
</evidence>
<evidence type="ECO:0000256" key="4">
    <source>
        <dbReference type="ARBA" id="ARBA00009938"/>
    </source>
</evidence>
<feature type="active site" description="Proton acceptor" evidence="9">
    <location>
        <position position="206"/>
    </location>
</feature>
<accession>A0AAC9L943</accession>
<comment type="similarity">
    <text evidence="4">Belongs to the mandelate racemase/muconate lactonizing enzyme family. GlucD subfamily.</text>
</comment>
<sequence>MTGRTPTVARVQAVPVAGHDSMLLNLSGAHGPFFTRNIAIVTDSEGRVGVGEVPGGEAIRQTIEDAGELLVGQPVARLGRLLRSVAETFAARDAGGRGQQTFDLRTTVHAVTALESGLLDLLGQHLGVPVAELLGDGQQREAVPMLGYLFYVGNRRSAAELPYVAEAEPADEWERLRRAEALTPESVVALAEAARARYGFTDFKLKGGVLPAEQEIEAVRALAGRFPDARITLDPNGGWLLADAVELCRDLHDVLAYAEDPVGPEGGFSGRETMAEFRRATGLRTATNMIATDWRQLAHAVRAGAVDIPLADPHFWTMRGSVRVAQLCADFGLTWGSHSNNHFDVSLAMFTHVGAAAPGEITALDTHWIWQDGQALTRDPLRISGGQITVPTAPGLGIELDTDALAAAHELYREHGLGARDDSVAMQYLVPGWEFDPKRPCLDR</sequence>
<evidence type="ECO:0000259" key="12">
    <source>
        <dbReference type="SMART" id="SM00922"/>
    </source>
</evidence>
<evidence type="ECO:0000313" key="13">
    <source>
        <dbReference type="EMBL" id="APU13186.1"/>
    </source>
</evidence>
<feature type="binding site" evidence="10">
    <location>
        <position position="420"/>
    </location>
    <ligand>
        <name>substrate</name>
    </ligand>
</feature>
<organism evidence="13 14">
    <name type="scientific">Actinoalloteichus fjordicus</name>
    <dbReference type="NCBI Taxonomy" id="1612552"/>
    <lineage>
        <taxon>Bacteria</taxon>
        <taxon>Bacillati</taxon>
        <taxon>Actinomycetota</taxon>
        <taxon>Actinomycetes</taxon>
        <taxon>Pseudonocardiales</taxon>
        <taxon>Pseudonocardiaceae</taxon>
        <taxon>Actinoalloteichus</taxon>
    </lineage>
</organism>
<dbReference type="EC" id="4.2.1.40" evidence="5"/>
<dbReference type="Proteomes" id="UP000185511">
    <property type="component" value="Chromosome"/>
</dbReference>
<dbReference type="SFLD" id="SFLDF00005">
    <property type="entry name" value="glucarate_dehydratase"/>
    <property type="match status" value="1"/>
</dbReference>
<keyword evidence="6 11" id="KW-0479">Metal-binding</keyword>
<feature type="binding site" evidence="10">
    <location>
        <position position="204"/>
    </location>
    <ligand>
        <name>substrate</name>
    </ligand>
</feature>
<evidence type="ECO:0000313" key="14">
    <source>
        <dbReference type="Proteomes" id="UP000185511"/>
    </source>
</evidence>
<keyword evidence="7 11" id="KW-0460">Magnesium</keyword>
<evidence type="ECO:0000256" key="5">
    <source>
        <dbReference type="ARBA" id="ARBA00011973"/>
    </source>
</evidence>
<evidence type="ECO:0000256" key="10">
    <source>
        <dbReference type="PIRSR" id="PIRSR634598-2"/>
    </source>
</evidence>
<feature type="binding site" evidence="10">
    <location>
        <position position="101"/>
    </location>
    <ligand>
        <name>substrate</name>
    </ligand>
</feature>
<dbReference type="SUPFAM" id="SSF51604">
    <property type="entry name" value="Enolase C-terminal domain-like"/>
    <property type="match status" value="1"/>
</dbReference>
<comment type="cofactor">
    <cofactor evidence="2 11">
        <name>Mg(2+)</name>
        <dbReference type="ChEBI" id="CHEBI:18420"/>
    </cofactor>
</comment>